<dbReference type="RefSeq" id="WP_170132090.1">
    <property type="nucleotide sequence ID" value="NZ_QNRT01000003.1"/>
</dbReference>
<dbReference type="SUPFAM" id="SSF46894">
    <property type="entry name" value="C-terminal effector domain of the bipartite response regulators"/>
    <property type="match status" value="1"/>
</dbReference>
<dbReference type="Pfam" id="PF00196">
    <property type="entry name" value="GerE"/>
    <property type="match status" value="1"/>
</dbReference>
<dbReference type="InterPro" id="IPR000792">
    <property type="entry name" value="Tscrpt_reg_LuxR_C"/>
</dbReference>
<dbReference type="PANTHER" id="PTHR44688:SF16">
    <property type="entry name" value="DNA-BINDING TRANSCRIPTIONAL ACTIVATOR DEVR_DOSR"/>
    <property type="match status" value="1"/>
</dbReference>
<feature type="domain" description="HTH luxR-type" evidence="4">
    <location>
        <begin position="158"/>
        <end position="223"/>
    </location>
</feature>
<organism evidence="5 6">
    <name type="scientific">Arenicella xantha</name>
    <dbReference type="NCBI Taxonomy" id="644221"/>
    <lineage>
        <taxon>Bacteria</taxon>
        <taxon>Pseudomonadati</taxon>
        <taxon>Pseudomonadota</taxon>
        <taxon>Gammaproteobacteria</taxon>
        <taxon>Arenicellales</taxon>
        <taxon>Arenicellaceae</taxon>
        <taxon>Arenicella</taxon>
    </lineage>
</organism>
<proteinExistence type="predicted"/>
<evidence type="ECO:0000256" key="3">
    <source>
        <dbReference type="ARBA" id="ARBA00023163"/>
    </source>
</evidence>
<dbReference type="Gene3D" id="1.10.10.10">
    <property type="entry name" value="Winged helix-like DNA-binding domain superfamily/Winged helix DNA-binding domain"/>
    <property type="match status" value="1"/>
</dbReference>
<keyword evidence="6" id="KW-1185">Reference proteome</keyword>
<gene>
    <name evidence="5" type="ORF">DFR28_103270</name>
</gene>
<keyword evidence="1" id="KW-0805">Transcription regulation</keyword>
<keyword evidence="3" id="KW-0804">Transcription</keyword>
<dbReference type="PROSITE" id="PS50043">
    <property type="entry name" value="HTH_LUXR_2"/>
    <property type="match status" value="1"/>
</dbReference>
<dbReference type="Proteomes" id="UP000253083">
    <property type="component" value="Unassembled WGS sequence"/>
</dbReference>
<accession>A0A395JJA2</accession>
<dbReference type="PANTHER" id="PTHR44688">
    <property type="entry name" value="DNA-BINDING TRANSCRIPTIONAL ACTIVATOR DEVR_DOSR"/>
    <property type="match status" value="1"/>
</dbReference>
<dbReference type="PRINTS" id="PR00038">
    <property type="entry name" value="HTHLUXR"/>
</dbReference>
<protein>
    <submittedName>
        <fullName evidence="5">Regulatory LuxR family protein</fullName>
    </submittedName>
</protein>
<evidence type="ECO:0000256" key="2">
    <source>
        <dbReference type="ARBA" id="ARBA00023125"/>
    </source>
</evidence>
<dbReference type="InterPro" id="IPR036388">
    <property type="entry name" value="WH-like_DNA-bd_sf"/>
</dbReference>
<dbReference type="InParanoid" id="A0A395JJA2"/>
<sequence>MNTQLNSVVSFSRRNPSLMPLPPTHQRLKNHNNLNEIEHLPTPSFLVDLSLLVIASNRAAQRLLDHNIVSLSGSTLQIGDSASTQQIKFAAQRMAAPISPANTSSPVTEQLYLDLNSTGLRTVTVAKTDIDDSHFLISIAGDLGIDSDQRIPCKRMQQFAKTFALSKCETRVIALMVQGQKPKQIAYTTNISVHTVRSHLRALYAKMQVRDFNDALILAVRLLAGS</sequence>
<evidence type="ECO:0000313" key="6">
    <source>
        <dbReference type="Proteomes" id="UP000253083"/>
    </source>
</evidence>
<evidence type="ECO:0000259" key="4">
    <source>
        <dbReference type="PROSITE" id="PS50043"/>
    </source>
</evidence>
<dbReference type="AlphaFoldDB" id="A0A395JJA2"/>
<comment type="caution">
    <text evidence="5">The sequence shown here is derived from an EMBL/GenBank/DDBJ whole genome shotgun (WGS) entry which is preliminary data.</text>
</comment>
<keyword evidence="2" id="KW-0238">DNA-binding</keyword>
<dbReference type="EMBL" id="QNRT01000003">
    <property type="protein sequence ID" value="RBP49839.1"/>
    <property type="molecule type" value="Genomic_DNA"/>
</dbReference>
<dbReference type="GO" id="GO:0006355">
    <property type="term" value="P:regulation of DNA-templated transcription"/>
    <property type="evidence" value="ECO:0007669"/>
    <property type="project" value="InterPro"/>
</dbReference>
<name>A0A395JJA2_9GAMM</name>
<dbReference type="SMART" id="SM00421">
    <property type="entry name" value="HTH_LUXR"/>
    <property type="match status" value="1"/>
</dbReference>
<reference evidence="5 6" key="1">
    <citation type="submission" date="2018-06" db="EMBL/GenBank/DDBJ databases">
        <title>Genomic Encyclopedia of Type Strains, Phase IV (KMG-IV): sequencing the most valuable type-strain genomes for metagenomic binning, comparative biology and taxonomic classification.</title>
        <authorList>
            <person name="Goeker M."/>
        </authorList>
    </citation>
    <scope>NUCLEOTIDE SEQUENCE [LARGE SCALE GENOMIC DNA]</scope>
    <source>
        <strain evidence="5 6">DSM 24032</strain>
    </source>
</reference>
<dbReference type="InterPro" id="IPR016032">
    <property type="entry name" value="Sig_transdc_resp-reg_C-effctor"/>
</dbReference>
<evidence type="ECO:0000313" key="5">
    <source>
        <dbReference type="EMBL" id="RBP49839.1"/>
    </source>
</evidence>
<evidence type="ECO:0000256" key="1">
    <source>
        <dbReference type="ARBA" id="ARBA00023015"/>
    </source>
</evidence>
<dbReference type="GO" id="GO:0003677">
    <property type="term" value="F:DNA binding"/>
    <property type="evidence" value="ECO:0007669"/>
    <property type="project" value="UniProtKB-KW"/>
</dbReference>